<keyword evidence="4" id="KW-1185">Reference proteome</keyword>
<dbReference type="Pfam" id="PF02470">
    <property type="entry name" value="MlaD"/>
    <property type="match status" value="1"/>
</dbReference>
<dbReference type="EMBL" id="JACHOB010000001">
    <property type="protein sequence ID" value="MBB4657765.1"/>
    <property type="molecule type" value="Genomic_DNA"/>
</dbReference>
<dbReference type="PANTHER" id="PTHR36698:SF2">
    <property type="entry name" value="MCE_MLAD DOMAIN-CONTAINING PROTEIN"/>
    <property type="match status" value="1"/>
</dbReference>
<name>A0A840I095_9PROT</name>
<keyword evidence="1" id="KW-1133">Transmembrane helix</keyword>
<evidence type="ECO:0000259" key="2">
    <source>
        <dbReference type="Pfam" id="PF02470"/>
    </source>
</evidence>
<organism evidence="3 4">
    <name type="scientific">Parvularcula dongshanensis</name>
    <dbReference type="NCBI Taxonomy" id="1173995"/>
    <lineage>
        <taxon>Bacteria</taxon>
        <taxon>Pseudomonadati</taxon>
        <taxon>Pseudomonadota</taxon>
        <taxon>Alphaproteobacteria</taxon>
        <taxon>Parvularculales</taxon>
        <taxon>Parvularculaceae</taxon>
        <taxon>Parvularcula</taxon>
    </lineage>
</organism>
<dbReference type="RefSeq" id="WP_183815127.1">
    <property type="nucleotide sequence ID" value="NZ_JACHOB010000001.1"/>
</dbReference>
<keyword evidence="1" id="KW-0472">Membrane</keyword>
<evidence type="ECO:0000256" key="1">
    <source>
        <dbReference type="SAM" id="Phobius"/>
    </source>
</evidence>
<protein>
    <submittedName>
        <fullName evidence="3">Phospholipid/cholesterol/gamma-HCH transport system substrate-binding protein</fullName>
    </submittedName>
</protein>
<gene>
    <name evidence="3" type="ORF">GGQ59_000265</name>
</gene>
<evidence type="ECO:0000313" key="3">
    <source>
        <dbReference type="EMBL" id="MBB4657765.1"/>
    </source>
</evidence>
<dbReference type="AlphaFoldDB" id="A0A840I095"/>
<reference evidence="3 4" key="1">
    <citation type="submission" date="2020-08" db="EMBL/GenBank/DDBJ databases">
        <title>Genomic Encyclopedia of Type Strains, Phase IV (KMG-IV): sequencing the most valuable type-strain genomes for metagenomic binning, comparative biology and taxonomic classification.</title>
        <authorList>
            <person name="Goeker M."/>
        </authorList>
    </citation>
    <scope>NUCLEOTIDE SEQUENCE [LARGE SCALE GENOMIC DNA]</scope>
    <source>
        <strain evidence="3 4">DSM 102850</strain>
    </source>
</reference>
<sequence>METKAHYVLIGSFMLGSIILAVLFTLWLGSVEREFDEYDVIYNERISGLQVGAAVQINGIPVGAVSDLRLAPNDPSRVIARIRVEEGTPIKTNTVGELELAGVTGLAIIQLVGGTAEAPLVKDVTRRRVPEIKGEPGGVAAAINSAGDIFANVGRVLSEDNAATLTRILDDVEAVTDVLADNESQIQQMVQDLSITVAIVRRNAEALDGAGEDVSLLLSDTRDLLNGETRQAISEIRGTANSVNLLVGDLQEMVDDNRPAIDAFAQQGLGSAVGVIARTSRLVDTAEGILLEIDRDPTRFLLGEGRPTTAD</sequence>
<keyword evidence="1" id="KW-0812">Transmembrane</keyword>
<accession>A0A840I095</accession>
<feature type="domain" description="Mce/MlaD" evidence="2">
    <location>
        <begin position="42"/>
        <end position="113"/>
    </location>
</feature>
<dbReference type="Proteomes" id="UP000563524">
    <property type="component" value="Unassembled WGS sequence"/>
</dbReference>
<comment type="caution">
    <text evidence="3">The sequence shown here is derived from an EMBL/GenBank/DDBJ whole genome shotgun (WGS) entry which is preliminary data.</text>
</comment>
<dbReference type="InterPro" id="IPR003399">
    <property type="entry name" value="Mce/MlaD"/>
</dbReference>
<evidence type="ECO:0000313" key="4">
    <source>
        <dbReference type="Proteomes" id="UP000563524"/>
    </source>
</evidence>
<dbReference type="PANTHER" id="PTHR36698">
    <property type="entry name" value="BLL5892 PROTEIN"/>
    <property type="match status" value="1"/>
</dbReference>
<feature type="transmembrane region" description="Helical" evidence="1">
    <location>
        <begin position="7"/>
        <end position="28"/>
    </location>
</feature>
<proteinExistence type="predicted"/>